<keyword evidence="1" id="KW-0812">Transmembrane</keyword>
<evidence type="ECO:0000256" key="1">
    <source>
        <dbReference type="SAM" id="Phobius"/>
    </source>
</evidence>
<keyword evidence="3" id="KW-1185">Reference proteome</keyword>
<evidence type="ECO:0000313" key="3">
    <source>
        <dbReference type="Proteomes" id="UP001432161"/>
    </source>
</evidence>
<keyword evidence="1" id="KW-0472">Membrane</keyword>
<gene>
    <name evidence="2" type="ORF">OHN36_00695</name>
</gene>
<dbReference type="Proteomes" id="UP001432161">
    <property type="component" value="Chromosome"/>
</dbReference>
<keyword evidence="1" id="KW-1133">Transmembrane helix</keyword>
<sequence length="294" mass="29868">MMIALLLRLYPRRYRRENGAEILAVHQEAAAHLTRLGRVRDTADIAAHALRMRLGLTSATAAGRLLAEAGPLAAGAAAAYCGLHLSRWYISTVVSPGPAHLEADSASVLLFAAALAFVGAVTALTGHRRAGTLALVTGLVALAVAAVVDGPAFGDPVVTPAMALLTAFVLVAGPPDLPPDPGACAAAGAMAAAAWLPLTALYAGALPVSTDYGMWPLLVLAAAALLRTLRTASSVLTGTAAAATASPLLLAHARTSGAWEYPLPLWAGIAAIPLAGALAVALRTLRRQVPGTRD</sequence>
<name>A0ABZ1UVR4_9ACTN</name>
<evidence type="ECO:0008006" key="4">
    <source>
        <dbReference type="Google" id="ProtNLM"/>
    </source>
</evidence>
<feature type="transmembrane region" description="Helical" evidence="1">
    <location>
        <begin position="105"/>
        <end position="124"/>
    </location>
</feature>
<protein>
    <recommendedName>
        <fullName evidence="4">Integral membrane protein</fullName>
    </recommendedName>
</protein>
<organism evidence="2 3">
    <name type="scientific">Streptomyces griseoaurantiacus</name>
    <dbReference type="NCBI Taxonomy" id="68213"/>
    <lineage>
        <taxon>Bacteria</taxon>
        <taxon>Bacillati</taxon>
        <taxon>Actinomycetota</taxon>
        <taxon>Actinomycetes</taxon>
        <taxon>Kitasatosporales</taxon>
        <taxon>Streptomycetaceae</taxon>
        <taxon>Streptomyces</taxon>
        <taxon>Streptomyces aurantiacus group</taxon>
    </lineage>
</organism>
<proteinExistence type="predicted"/>
<feature type="transmembrane region" description="Helical" evidence="1">
    <location>
        <begin position="236"/>
        <end position="253"/>
    </location>
</feature>
<accession>A0ABZ1UVR4</accession>
<evidence type="ECO:0000313" key="2">
    <source>
        <dbReference type="EMBL" id="WUR35794.1"/>
    </source>
</evidence>
<reference evidence="2" key="1">
    <citation type="submission" date="2022-10" db="EMBL/GenBank/DDBJ databases">
        <title>The complete genomes of actinobacterial strains from the NBC collection.</title>
        <authorList>
            <person name="Joergensen T.S."/>
            <person name="Alvarez Arevalo M."/>
            <person name="Sterndorff E.B."/>
            <person name="Faurdal D."/>
            <person name="Vuksanovic O."/>
            <person name="Mourched A.-S."/>
            <person name="Charusanti P."/>
            <person name="Shaw S."/>
            <person name="Blin K."/>
            <person name="Weber T."/>
        </authorList>
    </citation>
    <scope>NUCLEOTIDE SEQUENCE</scope>
    <source>
        <strain evidence="2">NBC_00489</strain>
    </source>
</reference>
<dbReference type="EMBL" id="CP108330">
    <property type="protein sequence ID" value="WUR35794.1"/>
    <property type="molecule type" value="Genomic_DNA"/>
</dbReference>
<feature type="transmembrane region" description="Helical" evidence="1">
    <location>
        <begin position="265"/>
        <end position="285"/>
    </location>
</feature>
<feature type="transmembrane region" description="Helical" evidence="1">
    <location>
        <begin position="212"/>
        <end position="229"/>
    </location>
</feature>
<feature type="transmembrane region" description="Helical" evidence="1">
    <location>
        <begin position="131"/>
        <end position="148"/>
    </location>
</feature>